<dbReference type="Proteomes" id="UP000799444">
    <property type="component" value="Unassembled WGS sequence"/>
</dbReference>
<gene>
    <name evidence="1" type="ORF">EJ04DRAFT_367426</name>
</gene>
<name>A0A9P4V003_9PLEO</name>
<keyword evidence="2" id="KW-1185">Reference proteome</keyword>
<dbReference type="AlphaFoldDB" id="A0A9P4V003"/>
<sequence>MCSEGKCVSGITKLGLEPPGLTLREYQAGAHVRSDTRKQDGVRASPCLPQATIASERQCLPHSSILRQAERASDGVWLASEARFGLVMDARQRLGTLGVARLFPEFQTSCPATISTLASSIAKIKQWWHFPPSPPSLDAKTYLLLIVGPELGRRGIFGGASRTNRMPI</sequence>
<organism evidence="1 2">
    <name type="scientific">Polyplosphaeria fusca</name>
    <dbReference type="NCBI Taxonomy" id="682080"/>
    <lineage>
        <taxon>Eukaryota</taxon>
        <taxon>Fungi</taxon>
        <taxon>Dikarya</taxon>
        <taxon>Ascomycota</taxon>
        <taxon>Pezizomycotina</taxon>
        <taxon>Dothideomycetes</taxon>
        <taxon>Pleosporomycetidae</taxon>
        <taxon>Pleosporales</taxon>
        <taxon>Tetraplosphaeriaceae</taxon>
        <taxon>Polyplosphaeria</taxon>
    </lineage>
</organism>
<accession>A0A9P4V003</accession>
<comment type="caution">
    <text evidence="1">The sequence shown here is derived from an EMBL/GenBank/DDBJ whole genome shotgun (WGS) entry which is preliminary data.</text>
</comment>
<evidence type="ECO:0000313" key="2">
    <source>
        <dbReference type="Proteomes" id="UP000799444"/>
    </source>
</evidence>
<protein>
    <submittedName>
        <fullName evidence="1">Uncharacterized protein</fullName>
    </submittedName>
</protein>
<dbReference type="EMBL" id="ML996194">
    <property type="protein sequence ID" value="KAF2731518.1"/>
    <property type="molecule type" value="Genomic_DNA"/>
</dbReference>
<evidence type="ECO:0000313" key="1">
    <source>
        <dbReference type="EMBL" id="KAF2731518.1"/>
    </source>
</evidence>
<proteinExistence type="predicted"/>
<reference evidence="1" key="1">
    <citation type="journal article" date="2020" name="Stud. Mycol.">
        <title>101 Dothideomycetes genomes: a test case for predicting lifestyles and emergence of pathogens.</title>
        <authorList>
            <person name="Haridas S."/>
            <person name="Albert R."/>
            <person name="Binder M."/>
            <person name="Bloem J."/>
            <person name="Labutti K."/>
            <person name="Salamov A."/>
            <person name="Andreopoulos B."/>
            <person name="Baker S."/>
            <person name="Barry K."/>
            <person name="Bills G."/>
            <person name="Bluhm B."/>
            <person name="Cannon C."/>
            <person name="Castanera R."/>
            <person name="Culley D."/>
            <person name="Daum C."/>
            <person name="Ezra D."/>
            <person name="Gonzalez J."/>
            <person name="Henrissat B."/>
            <person name="Kuo A."/>
            <person name="Liang C."/>
            <person name="Lipzen A."/>
            <person name="Lutzoni F."/>
            <person name="Magnuson J."/>
            <person name="Mondo S."/>
            <person name="Nolan M."/>
            <person name="Ohm R."/>
            <person name="Pangilinan J."/>
            <person name="Park H.-J."/>
            <person name="Ramirez L."/>
            <person name="Alfaro M."/>
            <person name="Sun H."/>
            <person name="Tritt A."/>
            <person name="Yoshinaga Y."/>
            <person name="Zwiers L.-H."/>
            <person name="Turgeon B."/>
            <person name="Goodwin S."/>
            <person name="Spatafora J."/>
            <person name="Crous P."/>
            <person name="Grigoriev I."/>
        </authorList>
    </citation>
    <scope>NUCLEOTIDE SEQUENCE</scope>
    <source>
        <strain evidence="1">CBS 125425</strain>
    </source>
</reference>